<evidence type="ECO:0000313" key="3">
    <source>
        <dbReference type="Proteomes" id="UP000281647"/>
    </source>
</evidence>
<accession>A0A432UZU6</accession>
<dbReference type="AlphaFoldDB" id="A0A432UZU6"/>
<dbReference type="Gene3D" id="1.10.1220.10">
    <property type="entry name" value="Met repressor-like"/>
    <property type="match status" value="1"/>
</dbReference>
<protein>
    <submittedName>
        <fullName evidence="2">Ribbon-helix-helix protein, CopG family</fullName>
    </submittedName>
</protein>
<evidence type="ECO:0000259" key="1">
    <source>
        <dbReference type="Pfam" id="PF01402"/>
    </source>
</evidence>
<dbReference type="SUPFAM" id="SSF47598">
    <property type="entry name" value="Ribbon-helix-helix"/>
    <property type="match status" value="1"/>
</dbReference>
<dbReference type="Proteomes" id="UP000281647">
    <property type="component" value="Unassembled WGS sequence"/>
</dbReference>
<dbReference type="OrthoDB" id="8450544at2"/>
<comment type="caution">
    <text evidence="2">The sequence shown here is derived from an EMBL/GenBank/DDBJ whole genome shotgun (WGS) entry which is preliminary data.</text>
</comment>
<keyword evidence="3" id="KW-1185">Reference proteome</keyword>
<feature type="domain" description="Ribbon-helix-helix protein CopG" evidence="1">
    <location>
        <begin position="33"/>
        <end position="67"/>
    </location>
</feature>
<organism evidence="2 3">
    <name type="scientific">Borborobacter arsenicus</name>
    <dbReference type="NCBI Taxonomy" id="1851146"/>
    <lineage>
        <taxon>Bacteria</taxon>
        <taxon>Pseudomonadati</taxon>
        <taxon>Pseudomonadota</taxon>
        <taxon>Alphaproteobacteria</taxon>
        <taxon>Hyphomicrobiales</taxon>
        <taxon>Phyllobacteriaceae</taxon>
        <taxon>Borborobacter</taxon>
    </lineage>
</organism>
<evidence type="ECO:0000313" key="2">
    <source>
        <dbReference type="EMBL" id="RUM95484.1"/>
    </source>
</evidence>
<name>A0A432UZU6_9HYPH</name>
<dbReference type="InterPro" id="IPR013321">
    <property type="entry name" value="Arc_rbn_hlx_hlx"/>
</dbReference>
<reference evidence="2 3" key="1">
    <citation type="submission" date="2018-11" db="EMBL/GenBank/DDBJ databases">
        <title>Pseudaminobacter arsenicus sp. nov., an arsenic-resistant bacterium isolated from arsenic-rich aquifers.</title>
        <authorList>
            <person name="Mu Y."/>
        </authorList>
    </citation>
    <scope>NUCLEOTIDE SEQUENCE [LARGE SCALE GENOMIC DNA]</scope>
    <source>
        <strain evidence="2 3">CB3</strain>
    </source>
</reference>
<gene>
    <name evidence="2" type="ORF">EET67_22980</name>
</gene>
<dbReference type="InterPro" id="IPR010985">
    <property type="entry name" value="Ribbon_hlx_hlx"/>
</dbReference>
<dbReference type="GO" id="GO:0006355">
    <property type="term" value="P:regulation of DNA-templated transcription"/>
    <property type="evidence" value="ECO:0007669"/>
    <property type="project" value="InterPro"/>
</dbReference>
<sequence>MSRSPTAIPARERVAAMRARREAAGMARVWADLPGELVAQLDRAKQQKGAQSRAPIIEEALRFYFEKQQGA</sequence>
<proteinExistence type="predicted"/>
<dbReference type="InterPro" id="IPR002145">
    <property type="entry name" value="CopG"/>
</dbReference>
<dbReference type="EMBL" id="RKST01000041">
    <property type="protein sequence ID" value="RUM95484.1"/>
    <property type="molecule type" value="Genomic_DNA"/>
</dbReference>
<dbReference type="Pfam" id="PF01402">
    <property type="entry name" value="RHH_1"/>
    <property type="match status" value="1"/>
</dbReference>